<evidence type="ECO:0000259" key="15">
    <source>
        <dbReference type="PROSITE" id="PS50240"/>
    </source>
</evidence>
<dbReference type="InterPro" id="IPR002172">
    <property type="entry name" value="LDrepeatLR_classA_rpt"/>
</dbReference>
<dbReference type="InterPro" id="IPR036055">
    <property type="entry name" value="LDL_receptor-like_sf"/>
</dbReference>
<comment type="subcellular location">
    <subcellularLocation>
        <location evidence="1">Cell membrane</location>
        <topology evidence="1">Single-pass type II membrane protein</topology>
    </subcellularLocation>
</comment>
<keyword evidence="8 10" id="KW-1015">Disulfide bond</keyword>
<dbReference type="InterPro" id="IPR036790">
    <property type="entry name" value="Frizzled_dom_sf"/>
</dbReference>
<organism evidence="16 17">
    <name type="scientific">Operophtera brumata</name>
    <name type="common">Winter moth</name>
    <name type="synonym">Phalaena brumata</name>
    <dbReference type="NCBI Taxonomy" id="104452"/>
    <lineage>
        <taxon>Eukaryota</taxon>
        <taxon>Metazoa</taxon>
        <taxon>Ecdysozoa</taxon>
        <taxon>Arthropoda</taxon>
        <taxon>Hexapoda</taxon>
        <taxon>Insecta</taxon>
        <taxon>Pterygota</taxon>
        <taxon>Neoptera</taxon>
        <taxon>Endopterygota</taxon>
        <taxon>Lepidoptera</taxon>
        <taxon>Glossata</taxon>
        <taxon>Ditrysia</taxon>
        <taxon>Geometroidea</taxon>
        <taxon>Geometridae</taxon>
        <taxon>Larentiinae</taxon>
        <taxon>Operophtera</taxon>
    </lineage>
</organism>
<evidence type="ECO:0000256" key="7">
    <source>
        <dbReference type="ARBA" id="ARBA00023136"/>
    </source>
</evidence>
<dbReference type="GO" id="GO:0030036">
    <property type="term" value="P:actin cytoskeleton organization"/>
    <property type="evidence" value="ECO:0007669"/>
    <property type="project" value="TreeGrafter"/>
</dbReference>
<accession>A0A0L7LPS6</accession>
<dbReference type="Pfam" id="PF00057">
    <property type="entry name" value="Ldl_recept_a"/>
    <property type="match status" value="1"/>
</dbReference>
<proteinExistence type="inferred from homology"/>
<dbReference type="CDD" id="cd00190">
    <property type="entry name" value="Tryp_SPc"/>
    <property type="match status" value="1"/>
</dbReference>
<dbReference type="Gene3D" id="1.10.2000.10">
    <property type="entry name" value="Frizzled cysteine-rich domain"/>
    <property type="match status" value="1"/>
</dbReference>
<dbReference type="InterPro" id="IPR001254">
    <property type="entry name" value="Trypsin_dom"/>
</dbReference>
<feature type="disulfide bond" evidence="10">
    <location>
        <begin position="523"/>
        <end position="538"/>
    </location>
</feature>
<comment type="caution">
    <text evidence="10">Lacks conserved residue(s) required for the propagation of feature annotation.</text>
</comment>
<feature type="repeat" description="RPEL" evidence="11">
    <location>
        <begin position="22"/>
        <end position="47"/>
    </location>
</feature>
<dbReference type="InterPro" id="IPR004018">
    <property type="entry name" value="RPEL_repeat"/>
</dbReference>
<evidence type="ECO:0000259" key="13">
    <source>
        <dbReference type="PROSITE" id="PS50024"/>
    </source>
</evidence>
<evidence type="ECO:0000256" key="9">
    <source>
        <dbReference type="ARBA" id="ARBA00023203"/>
    </source>
</evidence>
<dbReference type="InterPro" id="IPR043504">
    <property type="entry name" value="Peptidase_S1_PA_chymotrypsin"/>
</dbReference>
<evidence type="ECO:0000313" key="17">
    <source>
        <dbReference type="Proteomes" id="UP000037510"/>
    </source>
</evidence>
<evidence type="ECO:0000256" key="3">
    <source>
        <dbReference type="ARBA" id="ARBA00022692"/>
    </source>
</evidence>
<reference evidence="16 17" key="1">
    <citation type="journal article" date="2015" name="Genome Biol. Evol.">
        <title>The genome of winter moth (Operophtera brumata) provides a genomic perspective on sexual dimorphism and phenology.</title>
        <authorList>
            <person name="Derks M.F."/>
            <person name="Smit S."/>
            <person name="Salis L."/>
            <person name="Schijlen E."/>
            <person name="Bossers A."/>
            <person name="Mateman C."/>
            <person name="Pijl A.S."/>
            <person name="de Ridder D."/>
            <person name="Groenen M.A."/>
            <person name="Visser M.E."/>
            <person name="Megens H.J."/>
        </authorList>
    </citation>
    <scope>NUCLEOTIDE SEQUENCE [LARGE SCALE GENOMIC DNA]</scope>
    <source>
        <strain evidence="16">WM2013NL</strain>
        <tissue evidence="16">Head and thorax</tissue>
    </source>
</reference>
<dbReference type="SUPFAM" id="SSF50494">
    <property type="entry name" value="Trypsin-like serine proteases"/>
    <property type="match status" value="1"/>
</dbReference>
<dbReference type="Gene3D" id="6.10.140.2130">
    <property type="match status" value="3"/>
</dbReference>
<dbReference type="PANTHER" id="PTHR12751">
    <property type="entry name" value="PHOSPHATASE AND ACTIN REGULATOR PHACTR"/>
    <property type="match status" value="1"/>
</dbReference>
<evidence type="ECO:0000256" key="6">
    <source>
        <dbReference type="ARBA" id="ARBA00022989"/>
    </source>
</evidence>
<evidence type="ECO:0000256" key="12">
    <source>
        <dbReference type="SAM" id="Phobius"/>
    </source>
</evidence>
<gene>
    <name evidence="16" type="ORF">OBRU01_03984</name>
</gene>
<dbReference type="SUPFAM" id="SSF82671">
    <property type="entry name" value="SEA domain"/>
    <property type="match status" value="1"/>
</dbReference>
<dbReference type="SMART" id="SM00063">
    <property type="entry name" value="FRI"/>
    <property type="match status" value="1"/>
</dbReference>
<dbReference type="PRINTS" id="PR00261">
    <property type="entry name" value="LDLRECEPTOR"/>
</dbReference>
<dbReference type="PROSITE" id="PS01209">
    <property type="entry name" value="LDLRA_1"/>
    <property type="match status" value="1"/>
</dbReference>
<evidence type="ECO:0000256" key="5">
    <source>
        <dbReference type="ARBA" id="ARBA00022968"/>
    </source>
</evidence>
<sequence>MSNILVVQSECERQQTWEAIGARLIRRLSMRPTAEELVERNILKMVQSECERQETWEAIGARLIRRLSMRPTAEELVESNILKMVQSECERQETWEAIGARFIRRLSMRPTAEELAHDYDRRADKPWTRLTPRDKAAIRRELNEFKSSEMAVHEDSKHLTRLGMDGHVTATSDVQGIERQSPPCLIRFTRRKMSRGCRGCCAATAALLILLLLAAVAVYLGHMYLFGDPLNRQTFRGSFIVSSWQVEEGEGKELEPKGNRTRESRLQQTLYNLYQNSELKSCFMSADILALDSVEEGTRVHFEVMFEPIFTAVSTGEVVNVMARELSDPTESSMISSMELREADATPADSPTTEAIVSEAVEDIRECSSVSLPLCSHLPYNSTAYPNLVGHASKDALMRDLVAFRELLDAECSHLAQEEHLVRPCRAYCRAFHAGCGARLPERLKPHFDCARFPDYFGIGSCTLEPDCTGNLQRLALSRRSCDGVPDCADARDERECSHCAAAGGAGLRCALHARCLPAHLRCDGTPDCPDGSDEAGCLWIARSLASWRRENSETTLGAIRSRAGYAVSAVTAEVVPDAEDTGDDHIDKDAPQYVEIVDPFASEISFLKSKCPERKVIKGVEGLLRSAQPGDWPWHAALLRTHVHACDAALIHPSWLVTTASCFQGQPKAEWTARFGTVRIQSTTPWQQERRIIGMVRSPVEGSMLALVRLEDPVEMTDFVRPICLPGDGVSSEKSICNTLGWTRNRDQLQRVQVVSSPMNTCENEEEYAGSSMMCFNQETKHWSLMGVSGWRIACTKIGLGRPRIYDSVSSHVDWIRRTISDSAR</sequence>
<dbReference type="GO" id="GO:0003779">
    <property type="term" value="F:actin binding"/>
    <property type="evidence" value="ECO:0007669"/>
    <property type="project" value="UniProtKB-KW"/>
</dbReference>
<evidence type="ECO:0000259" key="14">
    <source>
        <dbReference type="PROSITE" id="PS50038"/>
    </source>
</evidence>
<comment type="caution">
    <text evidence="16">The sequence shown here is derived from an EMBL/GenBank/DDBJ whole genome shotgun (WGS) entry which is preliminary data.</text>
</comment>
<feature type="disulfide bond" evidence="10">
    <location>
        <begin position="482"/>
        <end position="497"/>
    </location>
</feature>
<dbReference type="SMART" id="SM00192">
    <property type="entry name" value="LDLa"/>
    <property type="match status" value="2"/>
</dbReference>
<dbReference type="GO" id="GO:0004252">
    <property type="term" value="F:serine-type endopeptidase activity"/>
    <property type="evidence" value="ECO:0007669"/>
    <property type="project" value="InterPro"/>
</dbReference>
<dbReference type="CDD" id="cd07066">
    <property type="entry name" value="CRD_FZ"/>
    <property type="match status" value="1"/>
</dbReference>
<dbReference type="SMART" id="SM00707">
    <property type="entry name" value="RPEL"/>
    <property type="match status" value="3"/>
</dbReference>
<dbReference type="PROSITE" id="PS50024">
    <property type="entry name" value="SEA"/>
    <property type="match status" value="1"/>
</dbReference>
<evidence type="ECO:0000256" key="1">
    <source>
        <dbReference type="ARBA" id="ARBA00004401"/>
    </source>
</evidence>
<dbReference type="EMBL" id="JTDY01000364">
    <property type="protein sequence ID" value="KOB77523.1"/>
    <property type="molecule type" value="Genomic_DNA"/>
</dbReference>
<dbReference type="GO" id="GO:0006508">
    <property type="term" value="P:proteolysis"/>
    <property type="evidence" value="ECO:0007669"/>
    <property type="project" value="InterPro"/>
</dbReference>
<feature type="transmembrane region" description="Helical" evidence="12">
    <location>
        <begin position="200"/>
        <end position="226"/>
    </location>
</feature>
<evidence type="ECO:0000256" key="2">
    <source>
        <dbReference type="ARBA" id="ARBA00009795"/>
    </source>
</evidence>
<dbReference type="PROSITE" id="PS50038">
    <property type="entry name" value="FZ"/>
    <property type="match status" value="1"/>
</dbReference>
<dbReference type="InterPro" id="IPR036364">
    <property type="entry name" value="SEA_dom_sf"/>
</dbReference>
<evidence type="ECO:0000256" key="4">
    <source>
        <dbReference type="ARBA" id="ARBA00022737"/>
    </source>
</evidence>
<keyword evidence="9" id="KW-0009">Actin-binding</keyword>
<name>A0A0L7LPS6_OPEBR</name>
<evidence type="ECO:0000256" key="11">
    <source>
        <dbReference type="PROSITE-ProRule" id="PRU00401"/>
    </source>
</evidence>
<dbReference type="Gene3D" id="4.10.400.10">
    <property type="entry name" value="Low-density Lipoprotein Receptor"/>
    <property type="match status" value="1"/>
</dbReference>
<keyword evidence="6 12" id="KW-1133">Transmembrane helix</keyword>
<feature type="repeat" description="RPEL" evidence="11">
    <location>
        <begin position="61"/>
        <end position="86"/>
    </location>
</feature>
<dbReference type="InterPro" id="IPR020067">
    <property type="entry name" value="Frizzled_dom"/>
</dbReference>
<dbReference type="Pfam" id="PF02755">
    <property type="entry name" value="RPEL"/>
    <property type="match status" value="2"/>
</dbReference>
<evidence type="ECO:0000256" key="8">
    <source>
        <dbReference type="ARBA" id="ARBA00023157"/>
    </source>
</evidence>
<dbReference type="GO" id="GO:0005886">
    <property type="term" value="C:plasma membrane"/>
    <property type="evidence" value="ECO:0007669"/>
    <property type="project" value="UniProtKB-SubCell"/>
</dbReference>
<dbReference type="SMART" id="SM00020">
    <property type="entry name" value="Tryp_SPc"/>
    <property type="match status" value="1"/>
</dbReference>
<keyword evidence="7 12" id="KW-0472">Membrane</keyword>
<dbReference type="SUPFAM" id="SSF57424">
    <property type="entry name" value="LDL receptor-like module"/>
    <property type="match status" value="1"/>
</dbReference>
<dbReference type="PROSITE" id="PS50068">
    <property type="entry name" value="LDLRA_2"/>
    <property type="match status" value="2"/>
</dbReference>
<dbReference type="Proteomes" id="UP000037510">
    <property type="component" value="Unassembled WGS sequence"/>
</dbReference>
<dbReference type="CDD" id="cd00112">
    <property type="entry name" value="LDLa"/>
    <property type="match status" value="1"/>
</dbReference>
<dbReference type="Pfam" id="PF00089">
    <property type="entry name" value="Trypsin"/>
    <property type="match status" value="1"/>
</dbReference>
<dbReference type="AlphaFoldDB" id="A0A0L7LPS6"/>
<feature type="domain" description="SEA" evidence="13">
    <location>
        <begin position="231"/>
        <end position="347"/>
    </location>
</feature>
<dbReference type="Gene3D" id="2.40.10.10">
    <property type="entry name" value="Trypsin-like serine proteases"/>
    <property type="match status" value="3"/>
</dbReference>
<dbReference type="SUPFAM" id="SSF63501">
    <property type="entry name" value="Frizzled cysteine-rich domain"/>
    <property type="match status" value="1"/>
</dbReference>
<keyword evidence="3 12" id="KW-0812">Transmembrane</keyword>
<dbReference type="InterPro" id="IPR000082">
    <property type="entry name" value="SEA_dom"/>
</dbReference>
<feature type="domain" description="FZ" evidence="14">
    <location>
        <begin position="362"/>
        <end position="471"/>
    </location>
</feature>
<comment type="similarity">
    <text evidence="2">Belongs to the phosphatase and actin regulator family.</text>
</comment>
<feature type="domain" description="Peptidase S1" evidence="15">
    <location>
        <begin position="617"/>
        <end position="822"/>
    </location>
</feature>
<dbReference type="PROSITE" id="PS51073">
    <property type="entry name" value="RPEL"/>
    <property type="match status" value="2"/>
</dbReference>
<dbReference type="PANTHER" id="PTHR12751:SF18">
    <property type="entry name" value="PHOSPHATASE AND ACTIN REGULATOR 1"/>
    <property type="match status" value="1"/>
</dbReference>
<dbReference type="PROSITE" id="PS50240">
    <property type="entry name" value="TRYPSIN_DOM"/>
    <property type="match status" value="1"/>
</dbReference>
<keyword evidence="5" id="KW-0735">Signal-anchor</keyword>
<evidence type="ECO:0000313" key="16">
    <source>
        <dbReference type="EMBL" id="KOB77523.1"/>
    </source>
</evidence>
<protein>
    <submittedName>
        <fullName evidence="16">Atrial natriuretic peptide-converting enzyme</fullName>
    </submittedName>
</protein>
<dbReference type="InterPro" id="IPR023415">
    <property type="entry name" value="LDLR_class-A_CS"/>
</dbReference>
<keyword evidence="17" id="KW-1185">Reference proteome</keyword>
<keyword evidence="4" id="KW-0677">Repeat</keyword>
<dbReference type="InterPro" id="IPR009003">
    <property type="entry name" value="Peptidase_S1_PA"/>
</dbReference>
<dbReference type="STRING" id="104452.A0A0L7LPS6"/>
<evidence type="ECO:0000256" key="10">
    <source>
        <dbReference type="PROSITE-ProRule" id="PRU00124"/>
    </source>
</evidence>